<keyword evidence="6" id="KW-1185">Reference proteome</keyword>
<feature type="compositionally biased region" description="Basic and acidic residues" evidence="2">
    <location>
        <begin position="1260"/>
        <end position="1276"/>
    </location>
</feature>
<dbReference type="EMBL" id="HBIW01010897">
    <property type="protein sequence ID" value="CAE0693866.1"/>
    <property type="molecule type" value="Transcribed_RNA"/>
</dbReference>
<keyword evidence="1" id="KW-0175">Coiled coil</keyword>
<reference evidence="5" key="2">
    <citation type="submission" date="2021-11" db="EMBL/GenBank/DDBJ databases">
        <authorList>
            <consortium name="Genoscope - CEA"/>
            <person name="William W."/>
        </authorList>
    </citation>
    <scope>NUCLEOTIDE SEQUENCE</scope>
</reference>
<evidence type="ECO:0000256" key="1">
    <source>
        <dbReference type="SAM" id="Coils"/>
    </source>
</evidence>
<evidence type="ECO:0000259" key="3">
    <source>
        <dbReference type="PROSITE" id="PS50006"/>
    </source>
</evidence>
<dbReference type="SMART" id="SM00240">
    <property type="entry name" value="FHA"/>
    <property type="match status" value="1"/>
</dbReference>
<reference evidence="4" key="1">
    <citation type="submission" date="2021-01" db="EMBL/GenBank/DDBJ databases">
        <authorList>
            <person name="Corre E."/>
            <person name="Pelletier E."/>
            <person name="Niang G."/>
            <person name="Scheremetjew M."/>
            <person name="Finn R."/>
            <person name="Kale V."/>
            <person name="Holt S."/>
            <person name="Cochrane G."/>
            <person name="Meng A."/>
            <person name="Brown T."/>
            <person name="Cohen L."/>
        </authorList>
    </citation>
    <scope>NUCLEOTIDE SEQUENCE</scope>
    <source>
        <strain evidence="4">CCMP1756</strain>
    </source>
</reference>
<dbReference type="Pfam" id="PF00498">
    <property type="entry name" value="FHA"/>
    <property type="match status" value="1"/>
</dbReference>
<feature type="coiled-coil region" evidence="1">
    <location>
        <begin position="1643"/>
        <end position="1712"/>
    </location>
</feature>
<accession>A0A7S3ZU62</accession>
<feature type="region of interest" description="Disordered" evidence="2">
    <location>
        <begin position="215"/>
        <end position="291"/>
    </location>
</feature>
<feature type="region of interest" description="Disordered" evidence="2">
    <location>
        <begin position="445"/>
        <end position="485"/>
    </location>
</feature>
<sequence>MPSFLRPLGDNAGQPLTLRKRTTSLGRAEDNDVQALPRSVSGYHAEVELLDGGGAVLHDRGADGSGSRFGSFVGDDHFTGGWREVCHGDIIRLGTLQHGVAFRYEESEGAPLPPPPRPEQFITEPETLQNAAKRALRERNGSPKERAVKDEVPAAGRRSKTDVPVSVSYQVADGIRVDDQNNNLIGRNRINTSYDDDLPLREQKRQELEKERLRLEEEKRQRDNENKLAQLREKRKPVNESLSPRGAPLKHSIRYEDLEDEAPERPSQVQEVDDAPFSPPLPDPPSLPSLAERFESPRLPAVVHQGSVLVVEEEQPPALPPKEQNAVLEARERAAASMRRLNQALAGVRPFSDLQSDLVPGPAPAAGDEIEELRSKVQQLTNGMDESSREELKALQEQISALAPKVDGLVAKEGTGVDVQERMESLREELCAALRDDVRQMLKKEKARVEEDEPSTAAQLREMKASMDRDRKERRRERKRDDHNALKEKVNEVLLRQQIGGGTRPMIGGGVNLEELQANLEQPMIDLLQRLDALSTDVKSLKNGTPKKLQGELSAYKKAVAELASKAPSSAPNDELIHRMRALEEEVRLLREEDVSPPTPYRTAVVEAPAPRFQPDAIMSPAKPRRSLRGVARGLGAFGRRSQAGDDYRRDLAAVRREVDAAHERIAQVDPQAFERMKSDLEKSHREAEQRHDSLLKALTANQPIDVSGLNAGVQKAHQHAVDHLQNIPGVSVEDVDAVKKVLETGTHTMEQRHENLYAYQAPVPAPSMSVVLQDPVSHGQAATSYWSKLRANVRLGKASGQEVQKELQKQRAALDKRLESDNDPHLQRLDEELRKTEQAAIATPTKRAALQLAFDACDGNDVEAYKGALSDALKDPATDINEVRQQVESLNDPILREMVRAPQIAQDRRRSLCAALKADLREDNDDAKRRAARGLKLYAKEAHVQLVDAPPELREKIRTEVNSLIEVATGDVREGLSLLLEDCSEVAAPAAAPESRRLDALADLQNEMAAVANGADASKVKRKFRAYAKRARLAHRDEVERELAQIKRQVAQCAEAEAPVAAISAALDEFDAIAEAPAPALERETTYAKVFDDLETLRREVSSKTRSDEAVSEAVRALESRLQTYFVSLRADDVQPERDESELDALRTQVRELKAARTLAKFGFGKKRKPTKAKEDAKTLDALDAKIQAVQAELRSARPVVEAPAPPPLASPVRRVLSAALQNNQDAAPADDASVAKSDGLKSALLAQAQALSQLTNEIRQDRSSKRGSFSDKPRRQAWGAPQDDLNELEEQCLRLLDEDYGTSTEQPLSSLVEALRALRAVQDRTKARAELRLLRQRSEELRRVSTGIEQYDHLCSQVDAFVDQIRKSVKRPVPAIRFSQDDLTPPHSPSRRRSFETSPPQSPTRSELSVTFRDDRFRQDRSERQQRLTEDIEGQARLLQEELAHVREDNCATAIDVIRGLHDLVDQLKAPHSLRDLAAQLRDHADFIREELQHSSSAEEDEYREGLRTLENLVIQQLRSLQATPSPSERALHQQLKQHQGNLSEAMGYLRESTARDTAADELRALNSKVGVLAHSHSETSERTVRAVDAALAKHAERLERAQVPLNDVHSRRELDDLRHLVDAARSHVGEATERQISRHAQALREEMAQTIRNARHKERVQNELKELKAQVSALQMNPRDASTLLRDFKKQLSDHVEQIADKLARTQNQETRGHLHEVRSELKSVQALASTNSLEQSIARHASQLRSELNQNNAREAADEVRLLKDRLSKVDSVPSTLEVQLREHYQQVSEALRRNHDSDLQQLKVELKELREQLKRPVDDHRMNKLEQRMEAHATALRDDFRRLREDGVSQRTQLEIQGLRDTCAELSSYRKEMPDTLRRELQQHSEVIQGKTEFSELRKELQAVRELCGSTQRNLEQAIQQHAVALRDEMRHLRESSGARGRAGDELRALRDKVRETTNDDVVRNLERQLAQHASRVERAQETADREVKSELKALGERIEAVRNAAQTRESLQQNVEANAQLLREELRSLKVNNDTINALKSQVEELRHRGEHGLMERLSSELGSHTQSLKEAILSGQGGSELRDLQRQLLELREASKRDLELIIARTPKKEDISSLIEEKTSALKEDITRMRDSFARDAASDEVRALNETVRDLKQRSSADDLKLQRLEERLRAADSSHVVQNTQLDQLREEVKRQLSARRDESVEAKLAEHASRLREELQHALSGAANNTSTELKSLAAKISSLESGGDKVAAALSSLEKQLSGHSKALQDTDLTTLRREVEAVRADAARVREDRFQTLQRQIDGNSAQAQFLETQKQLNDVKERFEAKDKSIEKLSKELSELRRAKENEAQAAQRAEKLALEQSVKQRDAEIESLRKQLSEDDLSTPRDRGALFALRRQLARASRRDARRLRRDLDDLRRVRAADARAAQSALNEIARSLSGAPAPAPSLRRDLAELREAQKRDADISRRAIDQIERHLDGTAVAEAPAPADLDSIARQGDRAFENANLDAVRRRLRELAEAAQRGSMRADRLERDALRRLSDKAENSELLDAVLDQVQTLNQAVFTPRSDEEDTPRTDALRRLTSIGRRDELADLRKEVERLKQTSVIGDDMARDDTDPERDRALIRSLRRQLVRSDAERDRAVRSLARNAKGADAVNNYAEKQREALTKLEHEIDIWRERAENSERNWAQLVQERDAALNAAQREAEASALRDEQWAEQLQERDLRVEELATQLAELEEGGSAAEAARALRDALLEQQAADLNRMRAAAARAREALAERDAVERRAGDADGAAWRATAQMNQTKLLAAQAAQGSVGDVVAARADADRLNLELAKTLSSTTRSGVLRAR</sequence>
<feature type="coiled-coil region" evidence="1">
    <location>
        <begin position="2018"/>
        <end position="2055"/>
    </location>
</feature>
<organism evidence="4">
    <name type="scientific">Pelagomonas calceolata</name>
    <dbReference type="NCBI Taxonomy" id="35677"/>
    <lineage>
        <taxon>Eukaryota</taxon>
        <taxon>Sar</taxon>
        <taxon>Stramenopiles</taxon>
        <taxon>Ochrophyta</taxon>
        <taxon>Pelagophyceae</taxon>
        <taxon>Pelagomonadales</taxon>
        <taxon>Pelagomonadaceae</taxon>
        <taxon>Pelagomonas</taxon>
    </lineage>
</organism>
<feature type="coiled-coil region" evidence="1">
    <location>
        <begin position="2326"/>
        <end position="2429"/>
    </location>
</feature>
<dbReference type="Gene3D" id="2.60.200.20">
    <property type="match status" value="1"/>
</dbReference>
<feature type="coiled-coil region" evidence="1">
    <location>
        <begin position="2663"/>
        <end position="2697"/>
    </location>
</feature>
<proteinExistence type="predicted"/>
<feature type="compositionally biased region" description="Basic and acidic residues" evidence="2">
    <location>
        <begin position="135"/>
        <end position="152"/>
    </location>
</feature>
<feature type="coiled-coil region" evidence="1">
    <location>
        <begin position="1797"/>
        <end position="1824"/>
    </location>
</feature>
<dbReference type="PROSITE" id="PS50006">
    <property type="entry name" value="FHA_DOMAIN"/>
    <property type="match status" value="1"/>
</dbReference>
<feature type="coiled-coil region" evidence="1">
    <location>
        <begin position="2730"/>
        <end position="2795"/>
    </location>
</feature>
<dbReference type="PANTHER" id="PTHR19327">
    <property type="entry name" value="GOLGIN"/>
    <property type="match status" value="1"/>
</dbReference>
<dbReference type="Proteomes" id="UP000789595">
    <property type="component" value="Unassembled WGS sequence"/>
</dbReference>
<name>A0A7S3ZU62_9STRA</name>
<dbReference type="SUPFAM" id="SSF49879">
    <property type="entry name" value="SMAD/FHA domain"/>
    <property type="match status" value="1"/>
</dbReference>
<feature type="coiled-coil region" evidence="1">
    <location>
        <begin position="2143"/>
        <end position="2212"/>
    </location>
</feature>
<dbReference type="InterPro" id="IPR000253">
    <property type="entry name" value="FHA_dom"/>
</dbReference>
<feature type="region of interest" description="Disordered" evidence="2">
    <location>
        <begin position="134"/>
        <end position="165"/>
    </location>
</feature>
<evidence type="ECO:0000313" key="6">
    <source>
        <dbReference type="Proteomes" id="UP000789595"/>
    </source>
</evidence>
<feature type="domain" description="FHA" evidence="3">
    <location>
        <begin position="23"/>
        <end position="78"/>
    </location>
</feature>
<dbReference type="OrthoDB" id="10691239at2759"/>
<dbReference type="EMBL" id="CAKKNE010000003">
    <property type="protein sequence ID" value="CAH0370497.1"/>
    <property type="molecule type" value="Genomic_DNA"/>
</dbReference>
<dbReference type="CDD" id="cd00060">
    <property type="entry name" value="FHA"/>
    <property type="match status" value="1"/>
</dbReference>
<evidence type="ECO:0000256" key="2">
    <source>
        <dbReference type="SAM" id="MobiDB-lite"/>
    </source>
</evidence>
<feature type="compositionally biased region" description="Basic and acidic residues" evidence="2">
    <location>
        <begin position="461"/>
        <end position="471"/>
    </location>
</feature>
<dbReference type="InterPro" id="IPR008984">
    <property type="entry name" value="SMAD_FHA_dom_sf"/>
</dbReference>
<feature type="compositionally biased region" description="Polar residues" evidence="2">
    <location>
        <begin position="1398"/>
        <end position="1410"/>
    </location>
</feature>
<evidence type="ECO:0000313" key="4">
    <source>
        <dbReference type="EMBL" id="CAE0693866.1"/>
    </source>
</evidence>
<gene>
    <name evidence="4" type="ORF">PCAL00307_LOCUS9302</name>
    <name evidence="5" type="ORF">PECAL_3P03910</name>
</gene>
<feature type="region of interest" description="Disordered" evidence="2">
    <location>
        <begin position="1257"/>
        <end position="1285"/>
    </location>
</feature>
<feature type="compositionally biased region" description="Basic and acidic residues" evidence="2">
    <location>
        <begin position="215"/>
        <end position="238"/>
    </location>
</feature>
<feature type="region of interest" description="Disordered" evidence="2">
    <location>
        <begin position="1378"/>
        <end position="1410"/>
    </location>
</feature>
<protein>
    <recommendedName>
        <fullName evidence="3">FHA domain-containing protein</fullName>
    </recommendedName>
</protein>
<feature type="coiled-coil region" evidence="1">
    <location>
        <begin position="2510"/>
        <end position="2544"/>
    </location>
</feature>
<evidence type="ECO:0000313" key="5">
    <source>
        <dbReference type="EMBL" id="CAH0370497.1"/>
    </source>
</evidence>
<feature type="compositionally biased region" description="Pro residues" evidence="2">
    <location>
        <begin position="277"/>
        <end position="287"/>
    </location>
</feature>
<dbReference type="PANTHER" id="PTHR19327:SF0">
    <property type="entry name" value="GOLGIN SUBFAMILY A MEMBER 4"/>
    <property type="match status" value="1"/>
</dbReference>